<evidence type="ECO:0000313" key="4">
    <source>
        <dbReference type="EMBL" id="MFC5438454.1"/>
    </source>
</evidence>
<dbReference type="InterPro" id="IPR050559">
    <property type="entry name" value="P-Pant_transferase_sf"/>
</dbReference>
<gene>
    <name evidence="4" type="ORF">ACFPK0_00355</name>
</gene>
<dbReference type="GO" id="GO:0016740">
    <property type="term" value="F:transferase activity"/>
    <property type="evidence" value="ECO:0007669"/>
    <property type="project" value="UniProtKB-KW"/>
</dbReference>
<evidence type="ECO:0000256" key="1">
    <source>
        <dbReference type="ARBA" id="ARBA00010990"/>
    </source>
</evidence>
<protein>
    <submittedName>
        <fullName evidence="4">4'-phosphopantetheinyl transferase family protein</fullName>
    </submittedName>
</protein>
<keyword evidence="5" id="KW-1185">Reference proteome</keyword>
<evidence type="ECO:0000313" key="5">
    <source>
        <dbReference type="Proteomes" id="UP001596018"/>
    </source>
</evidence>
<sequence length="214" mass="23560">MTIADTPRLGNVAEPLHDDEIHVWKLDYQRAEGRRPLIRLLARYLAIDPSAVELREGDHGRPALAAIHVDALDFNWSHSGDHALIAVARGITPGVDIERQRPRPKALEIAQRFFSDDEIAVLASAAPERRGGVFLDIWTAKEALLKAHGHGLSFGLDRLSVVGDDALIQLRRFDGEDVGGWQLQPLALGQAFVGALAWRGEARRIRLRALASAV</sequence>
<accession>A0ABW0JQU9</accession>
<dbReference type="PANTHER" id="PTHR12215:SF10">
    <property type="entry name" value="L-AMINOADIPATE-SEMIALDEHYDE DEHYDROGENASE-PHOSPHOPANTETHEINYL TRANSFERASE"/>
    <property type="match status" value="1"/>
</dbReference>
<dbReference type="Pfam" id="PF01648">
    <property type="entry name" value="ACPS"/>
    <property type="match status" value="1"/>
</dbReference>
<dbReference type="SUPFAM" id="SSF56214">
    <property type="entry name" value="4'-phosphopantetheinyl transferase"/>
    <property type="match status" value="2"/>
</dbReference>
<comment type="similarity">
    <text evidence="1">Belongs to the P-Pant transferase superfamily. Gsp/Sfp/HetI/AcpT family.</text>
</comment>
<dbReference type="InterPro" id="IPR008278">
    <property type="entry name" value="4-PPantetheinyl_Trfase_dom"/>
</dbReference>
<dbReference type="EMBL" id="JBHSMM010000001">
    <property type="protein sequence ID" value="MFC5438454.1"/>
    <property type="molecule type" value="Genomic_DNA"/>
</dbReference>
<name>A0ABW0JQU9_9GAMM</name>
<evidence type="ECO:0000256" key="2">
    <source>
        <dbReference type="ARBA" id="ARBA00022679"/>
    </source>
</evidence>
<dbReference type="Proteomes" id="UP001596018">
    <property type="component" value="Unassembled WGS sequence"/>
</dbReference>
<reference evidence="5" key="1">
    <citation type="journal article" date="2019" name="Int. J. Syst. Evol. Microbiol.">
        <title>The Global Catalogue of Microorganisms (GCM) 10K type strain sequencing project: providing services to taxonomists for standard genome sequencing and annotation.</title>
        <authorList>
            <consortium name="The Broad Institute Genomics Platform"/>
            <consortium name="The Broad Institute Genome Sequencing Center for Infectious Disease"/>
            <person name="Wu L."/>
            <person name="Ma J."/>
        </authorList>
    </citation>
    <scope>NUCLEOTIDE SEQUENCE [LARGE SCALE GENOMIC DNA]</scope>
    <source>
        <strain evidence="5">KACC 12822</strain>
    </source>
</reference>
<proteinExistence type="inferred from homology"/>
<feature type="domain" description="4'-phosphopantetheinyl transferase" evidence="3">
    <location>
        <begin position="94"/>
        <end position="185"/>
    </location>
</feature>
<evidence type="ECO:0000259" key="3">
    <source>
        <dbReference type="Pfam" id="PF01648"/>
    </source>
</evidence>
<organism evidence="4 5">
    <name type="scientific">Rhodanobacter ginsenosidimutans</name>
    <dbReference type="NCBI Taxonomy" id="490571"/>
    <lineage>
        <taxon>Bacteria</taxon>
        <taxon>Pseudomonadati</taxon>
        <taxon>Pseudomonadota</taxon>
        <taxon>Gammaproteobacteria</taxon>
        <taxon>Lysobacterales</taxon>
        <taxon>Rhodanobacteraceae</taxon>
        <taxon>Rhodanobacter</taxon>
    </lineage>
</organism>
<dbReference type="PANTHER" id="PTHR12215">
    <property type="entry name" value="PHOSPHOPANTETHEINE TRANSFERASE"/>
    <property type="match status" value="1"/>
</dbReference>
<dbReference type="InterPro" id="IPR037143">
    <property type="entry name" value="4-PPantetheinyl_Trfase_dom_sf"/>
</dbReference>
<comment type="caution">
    <text evidence="4">The sequence shown here is derived from an EMBL/GenBank/DDBJ whole genome shotgun (WGS) entry which is preliminary data.</text>
</comment>
<dbReference type="Gene3D" id="3.90.470.20">
    <property type="entry name" value="4'-phosphopantetheinyl transferase domain"/>
    <property type="match status" value="2"/>
</dbReference>
<keyword evidence="2 4" id="KW-0808">Transferase</keyword>